<evidence type="ECO:0000256" key="1">
    <source>
        <dbReference type="SAM" id="Phobius"/>
    </source>
</evidence>
<evidence type="ECO:0000313" key="2">
    <source>
        <dbReference type="EMBL" id="RKN48598.1"/>
    </source>
</evidence>
<proteinExistence type="predicted"/>
<dbReference type="EMBL" id="RBAK01000003">
    <property type="protein sequence ID" value="RKN48598.1"/>
    <property type="molecule type" value="Genomic_DNA"/>
</dbReference>
<organism evidence="2 3">
    <name type="scientific">Micromonospora endolithica</name>
    <dbReference type="NCBI Taxonomy" id="230091"/>
    <lineage>
        <taxon>Bacteria</taxon>
        <taxon>Bacillati</taxon>
        <taxon>Actinomycetota</taxon>
        <taxon>Actinomycetes</taxon>
        <taxon>Micromonosporales</taxon>
        <taxon>Micromonosporaceae</taxon>
        <taxon>Micromonospora</taxon>
    </lineage>
</organism>
<keyword evidence="1" id="KW-0812">Transmembrane</keyword>
<keyword evidence="1" id="KW-1133">Transmembrane helix</keyword>
<keyword evidence="1" id="KW-0472">Membrane</keyword>
<dbReference type="Proteomes" id="UP000281726">
    <property type="component" value="Unassembled WGS sequence"/>
</dbReference>
<evidence type="ECO:0000313" key="3">
    <source>
        <dbReference type="Proteomes" id="UP000281726"/>
    </source>
</evidence>
<accession>A0A3A9ZJY3</accession>
<protein>
    <submittedName>
        <fullName evidence="2">Uncharacterized protein</fullName>
    </submittedName>
</protein>
<feature type="transmembrane region" description="Helical" evidence="1">
    <location>
        <begin position="35"/>
        <end position="55"/>
    </location>
</feature>
<sequence length="436" mass="46291">MREVLHRATDHLVGPPGLLGEVRRGGRRRLVRRRAVLAAVCAAVVAVPLGGALLLTGDAREAQVAVPLLDVPTRGDLAGDESYLRQVREAWHRRLKQTETGVSGEPHIVWAGTTPAGPAAYVVHRASDNVVVSEPANDRMVAVAAFVEPTADGPRVMTMETVTDAGTDGNSQAALLGPQRDVLLVLDFGQPVQFSPTLEYLSDGRVERRFQPVVFRDGAAVLAVRPQRTKITVGLSRTPIRQENVVHIVNATDILFPNGDSPSPTLLRYALPGVEQVWGGDPTTAEYQNAPGGQEVSAQGTEALADYIDPVGTHRGDGSPLLSVYGSAPDGRRLLVETIQYDDEPARVIALLARDDAPFQAVASTFADWSAPLPVRLRLPDDQGVLVAAEGAALSYRIGDGAWQGAGRNVALLPADATAVRVTDASGTVRTVPVTS</sequence>
<dbReference type="AlphaFoldDB" id="A0A3A9ZJY3"/>
<reference evidence="2 3" key="1">
    <citation type="journal article" date="2004" name="Syst. Appl. Microbiol.">
        <title>Cryptoendolithic actinomycetes from antarctic sandstone rock samples: Micromonospora endolithica sp. nov. and two isolates related to Micromonospora coerulea Jensen 1932.</title>
        <authorList>
            <person name="Hirsch P."/>
            <person name="Mevs U."/>
            <person name="Kroppenstedt R.M."/>
            <person name="Schumann P."/>
            <person name="Stackebrandt E."/>
        </authorList>
    </citation>
    <scope>NUCLEOTIDE SEQUENCE [LARGE SCALE GENOMIC DNA]</scope>
    <source>
        <strain evidence="2 3">JCM 12677</strain>
    </source>
</reference>
<gene>
    <name evidence="2" type="ORF">D7223_11515</name>
</gene>
<name>A0A3A9ZJY3_9ACTN</name>
<keyword evidence="3" id="KW-1185">Reference proteome</keyword>
<comment type="caution">
    <text evidence="2">The sequence shown here is derived from an EMBL/GenBank/DDBJ whole genome shotgun (WGS) entry which is preliminary data.</text>
</comment>